<comment type="caution">
    <text evidence="5">The sequence shown here is derived from an EMBL/GenBank/DDBJ whole genome shotgun (WGS) entry which is preliminary data.</text>
</comment>
<dbReference type="EC" id="3.1.1.-" evidence="3"/>
<dbReference type="PROSITE" id="PS00122">
    <property type="entry name" value="CARBOXYLESTERASE_B_1"/>
    <property type="match status" value="1"/>
</dbReference>
<organism evidence="5 6">
    <name type="scientific">Grifola frondosa</name>
    <name type="common">Maitake</name>
    <name type="synonym">Polyporus frondosus</name>
    <dbReference type="NCBI Taxonomy" id="5627"/>
    <lineage>
        <taxon>Eukaryota</taxon>
        <taxon>Fungi</taxon>
        <taxon>Dikarya</taxon>
        <taxon>Basidiomycota</taxon>
        <taxon>Agaricomycotina</taxon>
        <taxon>Agaricomycetes</taxon>
        <taxon>Polyporales</taxon>
        <taxon>Grifolaceae</taxon>
        <taxon>Grifola</taxon>
    </lineage>
</organism>
<reference evidence="5 6" key="1">
    <citation type="submission" date="2016-03" db="EMBL/GenBank/DDBJ databases">
        <title>Whole genome sequencing of Grifola frondosa 9006-11.</title>
        <authorList>
            <person name="Min B."/>
            <person name="Park H."/>
            <person name="Kim J.-G."/>
            <person name="Cho H."/>
            <person name="Oh Y.-L."/>
            <person name="Kong W.-S."/>
            <person name="Choi I.-G."/>
        </authorList>
    </citation>
    <scope>NUCLEOTIDE SEQUENCE [LARGE SCALE GENOMIC DNA]</scope>
    <source>
        <strain evidence="5 6">9006-11</strain>
    </source>
</reference>
<dbReference type="Gene3D" id="3.40.50.1820">
    <property type="entry name" value="alpha/beta hydrolase"/>
    <property type="match status" value="1"/>
</dbReference>
<dbReference type="OrthoDB" id="408631at2759"/>
<feature type="domain" description="Carboxylesterase type B" evidence="4">
    <location>
        <begin position="66"/>
        <end position="207"/>
    </location>
</feature>
<dbReference type="OMA" id="GIMNSGN"/>
<dbReference type="SUPFAM" id="SSF53474">
    <property type="entry name" value="alpha/beta-Hydrolases"/>
    <property type="match status" value="1"/>
</dbReference>
<keyword evidence="6" id="KW-1185">Reference proteome</keyword>
<feature type="domain" description="Carboxylesterase type B" evidence="4">
    <location>
        <begin position="227"/>
        <end position="520"/>
    </location>
</feature>
<evidence type="ECO:0000256" key="1">
    <source>
        <dbReference type="ARBA" id="ARBA00005964"/>
    </source>
</evidence>
<protein>
    <recommendedName>
        <fullName evidence="3">Carboxylic ester hydrolase</fullName>
        <ecNumber evidence="3">3.1.1.-</ecNumber>
    </recommendedName>
</protein>
<dbReference type="AlphaFoldDB" id="A0A1C7LRX7"/>
<evidence type="ECO:0000313" key="5">
    <source>
        <dbReference type="EMBL" id="OBZ66926.1"/>
    </source>
</evidence>
<evidence type="ECO:0000259" key="4">
    <source>
        <dbReference type="Pfam" id="PF00135"/>
    </source>
</evidence>
<dbReference type="InterPro" id="IPR050309">
    <property type="entry name" value="Type-B_Carboxylest/Lipase"/>
</dbReference>
<gene>
    <name evidence="5" type="primary">LIP4_5</name>
    <name evidence="5" type="ORF">A0H81_13069</name>
</gene>
<dbReference type="Proteomes" id="UP000092993">
    <property type="component" value="Unassembled WGS sequence"/>
</dbReference>
<accession>A0A1C7LRX7</accession>
<dbReference type="InterPro" id="IPR002018">
    <property type="entry name" value="CarbesteraseB"/>
</dbReference>
<evidence type="ECO:0000256" key="2">
    <source>
        <dbReference type="ARBA" id="ARBA00022801"/>
    </source>
</evidence>
<proteinExistence type="inferred from homology"/>
<dbReference type="GO" id="GO:0016787">
    <property type="term" value="F:hydrolase activity"/>
    <property type="evidence" value="ECO:0007669"/>
    <property type="project" value="UniProtKB-KW"/>
</dbReference>
<dbReference type="InterPro" id="IPR019826">
    <property type="entry name" value="Carboxylesterase_B_AS"/>
</dbReference>
<dbReference type="InterPro" id="IPR029058">
    <property type="entry name" value="AB_hydrolase_fold"/>
</dbReference>
<dbReference type="Pfam" id="PF00135">
    <property type="entry name" value="COesterase"/>
    <property type="match status" value="2"/>
</dbReference>
<sequence length="569" mass="61876">MLDLMMCTKLRPRDWTIRQNLNWIPRRRNVIPPVGSSDTVSRAHRSCYKFEHLTQLPLSPRQHPLHTLFLGIPFAEPPTGNLRLQLPRLITSYNGTINATTAGAQCPQVNAAVFPVPVPEEIQQEIESLSGGLPTISGIPESEDCLNINVMTPAGIDSNAKLPVLVWIYGGAFTSGGNLKYDGIPIVDRSIALGQPIIYVALNYRLNSKYSLTTCSRRLINAIIVVVFGFLGGQEVKDAGIGNLGLHDQRTALTWVQQHISAFGGDPTKVTIWGESAGSMSVAMQMLTNDGNTEGLFRAACMNSGSPIPTGDITKLQASYDVMVSQTGCSNSADTLNCLRNSPYELLLALATNYTIAVGYTTLNNPWTPHADGVFLKNHPQLLLAEGSIANIPFIAGDTRDEGTLFSLANLNVTTDEEFEVYIQQVYYADTSLAALAPLFEAYPSDPAVGSPYGMGNASAFTPEYKRMASLQGDLFFQGPRRFLLDQRSAKQPTWSFISDRNVSAGLGAPHSSDLLNAFTGGDMADYIVRDQRQVLTFLDGDPALNIGTDKERMAGTRLLTRLSLADPI</sequence>
<dbReference type="STRING" id="5627.A0A1C7LRX7"/>
<keyword evidence="2 3" id="KW-0378">Hydrolase</keyword>
<dbReference type="PANTHER" id="PTHR11559">
    <property type="entry name" value="CARBOXYLESTERASE"/>
    <property type="match status" value="1"/>
</dbReference>
<name>A0A1C7LRX7_GRIFR</name>
<evidence type="ECO:0000256" key="3">
    <source>
        <dbReference type="RuleBase" id="RU361235"/>
    </source>
</evidence>
<comment type="similarity">
    <text evidence="1 3">Belongs to the type-B carboxylesterase/lipase family.</text>
</comment>
<evidence type="ECO:0000313" key="6">
    <source>
        <dbReference type="Proteomes" id="UP000092993"/>
    </source>
</evidence>
<dbReference type="EMBL" id="LUGG01000027">
    <property type="protein sequence ID" value="OBZ66926.1"/>
    <property type="molecule type" value="Genomic_DNA"/>
</dbReference>